<feature type="compositionally biased region" description="Polar residues" evidence="1">
    <location>
        <begin position="1"/>
        <end position="13"/>
    </location>
</feature>
<dbReference type="AlphaFoldDB" id="A0A7R9GD57"/>
<evidence type="ECO:0000256" key="1">
    <source>
        <dbReference type="SAM" id="MobiDB-lite"/>
    </source>
</evidence>
<organism evidence="2">
    <name type="scientific">Notodromas monacha</name>
    <dbReference type="NCBI Taxonomy" id="399045"/>
    <lineage>
        <taxon>Eukaryota</taxon>
        <taxon>Metazoa</taxon>
        <taxon>Ecdysozoa</taxon>
        <taxon>Arthropoda</taxon>
        <taxon>Crustacea</taxon>
        <taxon>Oligostraca</taxon>
        <taxon>Ostracoda</taxon>
        <taxon>Podocopa</taxon>
        <taxon>Podocopida</taxon>
        <taxon>Cypridocopina</taxon>
        <taxon>Cypridoidea</taxon>
        <taxon>Cyprididae</taxon>
        <taxon>Notodromas</taxon>
    </lineage>
</organism>
<name>A0A7R9GD57_9CRUS</name>
<dbReference type="EMBL" id="OA882713">
    <property type="protein sequence ID" value="CAD7276665.1"/>
    <property type="molecule type" value="Genomic_DNA"/>
</dbReference>
<protein>
    <submittedName>
        <fullName evidence="2">Uncharacterized protein</fullName>
    </submittedName>
</protein>
<feature type="region of interest" description="Disordered" evidence="1">
    <location>
        <begin position="1"/>
        <end position="27"/>
    </location>
</feature>
<proteinExistence type="predicted"/>
<dbReference type="Proteomes" id="UP000678499">
    <property type="component" value="Unassembled WGS sequence"/>
</dbReference>
<reference evidence="2" key="1">
    <citation type="submission" date="2020-11" db="EMBL/GenBank/DDBJ databases">
        <authorList>
            <person name="Tran Van P."/>
        </authorList>
    </citation>
    <scope>NUCLEOTIDE SEQUENCE</scope>
</reference>
<gene>
    <name evidence="2" type="ORF">NMOB1V02_LOCUS4416</name>
</gene>
<dbReference type="EMBL" id="CAJPEX010000676">
    <property type="protein sequence ID" value="CAG0916817.1"/>
    <property type="molecule type" value="Genomic_DNA"/>
</dbReference>
<accession>A0A7R9GD57</accession>
<keyword evidence="3" id="KW-1185">Reference proteome</keyword>
<evidence type="ECO:0000313" key="3">
    <source>
        <dbReference type="Proteomes" id="UP000678499"/>
    </source>
</evidence>
<sequence>MNLSKSFFATSGNPGAKNTPRTSDVQDESLVSAGCRWSRALVLSRLESSVPTGRPLSENYFNRKADGFEAKKSPFN</sequence>
<evidence type="ECO:0000313" key="2">
    <source>
        <dbReference type="EMBL" id="CAD7276665.1"/>
    </source>
</evidence>